<dbReference type="SUPFAM" id="SSF46894">
    <property type="entry name" value="C-terminal effector domain of the bipartite response regulators"/>
    <property type="match status" value="1"/>
</dbReference>
<name>A0A7X5VD62_9ACTN</name>
<dbReference type="Pfam" id="PF00196">
    <property type="entry name" value="GerE"/>
    <property type="match status" value="1"/>
</dbReference>
<dbReference type="RefSeq" id="WP_167210305.1">
    <property type="nucleotide sequence ID" value="NZ_JAASRO010000001.1"/>
</dbReference>
<dbReference type="PRINTS" id="PR00038">
    <property type="entry name" value="HTHLUXR"/>
</dbReference>
<dbReference type="CDD" id="cd06170">
    <property type="entry name" value="LuxR_C_like"/>
    <property type="match status" value="1"/>
</dbReference>
<dbReference type="InterPro" id="IPR000792">
    <property type="entry name" value="Tscrpt_reg_LuxR_C"/>
</dbReference>
<evidence type="ECO:0000313" key="5">
    <source>
        <dbReference type="Proteomes" id="UP000555407"/>
    </source>
</evidence>
<evidence type="ECO:0000313" key="4">
    <source>
        <dbReference type="EMBL" id="NIK59065.1"/>
    </source>
</evidence>
<dbReference type="GO" id="GO:0003677">
    <property type="term" value="F:DNA binding"/>
    <property type="evidence" value="ECO:0007669"/>
    <property type="project" value="UniProtKB-KW"/>
</dbReference>
<dbReference type="GO" id="GO:0004016">
    <property type="term" value="F:adenylate cyclase activity"/>
    <property type="evidence" value="ECO:0007669"/>
    <property type="project" value="TreeGrafter"/>
</dbReference>
<dbReference type="AlphaFoldDB" id="A0A7X5VD62"/>
<evidence type="ECO:0000256" key="2">
    <source>
        <dbReference type="ARBA" id="ARBA00022840"/>
    </source>
</evidence>
<dbReference type="SMART" id="SM00421">
    <property type="entry name" value="HTH_LUXR"/>
    <property type="match status" value="1"/>
</dbReference>
<feature type="domain" description="HTH luxR-type" evidence="3">
    <location>
        <begin position="852"/>
        <end position="917"/>
    </location>
</feature>
<dbReference type="Gene3D" id="1.10.10.10">
    <property type="entry name" value="Winged helix-like DNA-binding domain superfamily/Winged helix DNA-binding domain"/>
    <property type="match status" value="1"/>
</dbReference>
<comment type="caution">
    <text evidence="4">The sequence shown here is derived from an EMBL/GenBank/DDBJ whole genome shotgun (WGS) entry which is preliminary data.</text>
</comment>
<dbReference type="Proteomes" id="UP000555407">
    <property type="component" value="Unassembled WGS sequence"/>
</dbReference>
<proteinExistence type="predicted"/>
<keyword evidence="5" id="KW-1185">Reference proteome</keyword>
<dbReference type="PROSITE" id="PS50043">
    <property type="entry name" value="HTH_LUXR_2"/>
    <property type="match status" value="1"/>
</dbReference>
<keyword evidence="4" id="KW-0238">DNA-binding</keyword>
<dbReference type="GO" id="GO:0005737">
    <property type="term" value="C:cytoplasm"/>
    <property type="evidence" value="ECO:0007669"/>
    <property type="project" value="TreeGrafter"/>
</dbReference>
<gene>
    <name evidence="4" type="ORF">BJY22_004782</name>
</gene>
<protein>
    <submittedName>
        <fullName evidence="4">DNA-binding CsgD family transcriptional regulator</fullName>
    </submittedName>
</protein>
<keyword evidence="1" id="KW-0547">Nucleotide-binding</keyword>
<sequence length="920" mass="97579">MAAVRGGSPTGLLGRREERSVLDDLLVGARAGRSAALVIRGGAGIGKTALLSYLLERSTGCRVLRAAGVQSEMELSYAGLHQLCTPLLTGLDHLPAPQRDALATAFGLHSGDVPSRFLVCLAALGLLAQAGDSQPLVCLVDDAQWLDQASAQTFEFVARRLHAESVVLVFAVREPDSGPALAGLPELHLTGLSEPESRVLLESVVGGRLDRRVRDRIIAEAHGNPLALLELPHGLTAAEMAAGFMRSDASALPSRLEQGFLRRFQSLSTETRLLLVTAAAEPTGDIGLLRRAATQLGVAVDAASDDAEASGLLTLGGRVSFRHPLVRSAAYHAADQEDRRTVHQALADATDPERDPDRRAWHLALATAGPDEAVSAELERTADRALARGGLAAAAAFLERAAELTPDAAGRGPRVLAAANAKYQAGAFDAALGLAGIAELSPLDDLSTAQLTLLRGRILALTRGVTAALPLLLDAAGRLEQLDPALAHETYRDAVITALSAGGLPRHVAEAILAAPKPSTPTHEVLLLDGLSRVVTDGYQVGAERLIQTLTAFRTEGVPRDAGLGWLQLACRLATDVWDFDSWSVLTAMLVDAGRDAGALSVLAPGLLLRLCNRVRVGDLAGADSLAVEVAAVGEATRSSFWPHYGALFLEPWRGREAPTLGAIEAITRALRSVRGHAKVMADTQWAAAVLYNGLGRYEEAFAAAQRGSENPEELGLSIYALVELVEAAARLGRPSDAAEAVQVISNMARATGTDWALGHAANARALVSEGRVADELYLEAIGRLDATEIQMDLARFRLCYGEWLRRENRRADARAQLGLAYEMLGQFGAESFAERAHRELQATGATVRKRVVSTHAELTAQEAQIARLAAEGLTNSEIGARLFISPHTVDWHLRKVFSKLGIASRRQIRTMLGGAATSA</sequence>
<accession>A0A7X5VD62</accession>
<dbReference type="InterPro" id="IPR016032">
    <property type="entry name" value="Sig_transdc_resp-reg_C-effctor"/>
</dbReference>
<keyword evidence="2" id="KW-0067">ATP-binding</keyword>
<reference evidence="4 5" key="1">
    <citation type="submission" date="2020-03" db="EMBL/GenBank/DDBJ databases">
        <title>Sequencing the genomes of 1000 actinobacteria strains.</title>
        <authorList>
            <person name="Klenk H.-P."/>
        </authorList>
    </citation>
    <scope>NUCLEOTIDE SEQUENCE [LARGE SCALE GENOMIC DNA]</scope>
    <source>
        <strain evidence="4 5">DSM 45490</strain>
    </source>
</reference>
<dbReference type="PANTHER" id="PTHR16305">
    <property type="entry name" value="TESTICULAR SOLUBLE ADENYLYL CYCLASE"/>
    <property type="match status" value="1"/>
</dbReference>
<dbReference type="InterPro" id="IPR027417">
    <property type="entry name" value="P-loop_NTPase"/>
</dbReference>
<dbReference type="InterPro" id="IPR041664">
    <property type="entry name" value="AAA_16"/>
</dbReference>
<dbReference type="GO" id="GO:0006355">
    <property type="term" value="P:regulation of DNA-templated transcription"/>
    <property type="evidence" value="ECO:0007669"/>
    <property type="project" value="InterPro"/>
</dbReference>
<evidence type="ECO:0000259" key="3">
    <source>
        <dbReference type="PROSITE" id="PS50043"/>
    </source>
</evidence>
<evidence type="ECO:0000256" key="1">
    <source>
        <dbReference type="ARBA" id="ARBA00022741"/>
    </source>
</evidence>
<dbReference type="Pfam" id="PF13191">
    <property type="entry name" value="AAA_16"/>
    <property type="match status" value="1"/>
</dbReference>
<dbReference type="GO" id="GO:0005524">
    <property type="term" value="F:ATP binding"/>
    <property type="evidence" value="ECO:0007669"/>
    <property type="project" value="UniProtKB-KW"/>
</dbReference>
<dbReference type="EMBL" id="JAASRO010000001">
    <property type="protein sequence ID" value="NIK59065.1"/>
    <property type="molecule type" value="Genomic_DNA"/>
</dbReference>
<organism evidence="4 5">
    <name type="scientific">Kribbella shirazensis</name>
    <dbReference type="NCBI Taxonomy" id="1105143"/>
    <lineage>
        <taxon>Bacteria</taxon>
        <taxon>Bacillati</taxon>
        <taxon>Actinomycetota</taxon>
        <taxon>Actinomycetes</taxon>
        <taxon>Propionibacteriales</taxon>
        <taxon>Kribbellaceae</taxon>
        <taxon>Kribbella</taxon>
    </lineage>
</organism>
<dbReference type="InterPro" id="IPR036388">
    <property type="entry name" value="WH-like_DNA-bd_sf"/>
</dbReference>
<dbReference type="PANTHER" id="PTHR16305:SF35">
    <property type="entry name" value="TRANSCRIPTIONAL ACTIVATOR DOMAIN"/>
    <property type="match status" value="1"/>
</dbReference>
<dbReference type="SUPFAM" id="SSF52540">
    <property type="entry name" value="P-loop containing nucleoside triphosphate hydrolases"/>
    <property type="match status" value="1"/>
</dbReference>